<keyword evidence="4" id="KW-0281">Fimbrium</keyword>
<dbReference type="Proteomes" id="UP000582981">
    <property type="component" value="Unassembled WGS sequence"/>
</dbReference>
<evidence type="ECO:0000256" key="2">
    <source>
        <dbReference type="ARBA" id="ARBA00006671"/>
    </source>
</evidence>
<evidence type="ECO:0000259" key="5">
    <source>
        <dbReference type="Pfam" id="PF00419"/>
    </source>
</evidence>
<dbReference type="InterPro" id="IPR008966">
    <property type="entry name" value="Adhesion_dom_sf"/>
</dbReference>
<dbReference type="InterPro" id="IPR050263">
    <property type="entry name" value="Bact_Fimbrial_Adh_Pro"/>
</dbReference>
<evidence type="ECO:0000256" key="1">
    <source>
        <dbReference type="ARBA" id="ARBA00004561"/>
    </source>
</evidence>
<protein>
    <submittedName>
        <fullName evidence="6">Fimbrial protein</fullName>
    </submittedName>
</protein>
<dbReference type="Pfam" id="PF00419">
    <property type="entry name" value="Fimbrial"/>
    <property type="match status" value="1"/>
</dbReference>
<dbReference type="GO" id="GO:0043709">
    <property type="term" value="P:cell adhesion involved in single-species biofilm formation"/>
    <property type="evidence" value="ECO:0007669"/>
    <property type="project" value="TreeGrafter"/>
</dbReference>
<feature type="domain" description="Fimbrial-type adhesion" evidence="5">
    <location>
        <begin position="12"/>
        <end position="152"/>
    </location>
</feature>
<dbReference type="PANTHER" id="PTHR33420">
    <property type="entry name" value="FIMBRIAL SUBUNIT ELFA-RELATED"/>
    <property type="match status" value="1"/>
</dbReference>
<reference evidence="6 7" key="1">
    <citation type="submission" date="2020-04" db="EMBL/GenBank/DDBJ databases">
        <title>Molecular characterization of pseudomonads from Agaricus bisporus reveal novel blotch 2 pathogens in Western Europe.</title>
        <authorList>
            <person name="Taparia T."/>
            <person name="Krijger M."/>
            <person name="Haynes E."/>
            <person name="Elpinstone J.G."/>
            <person name="Noble R."/>
            <person name="Van Der Wolf J."/>
        </authorList>
    </citation>
    <scope>NUCLEOTIDE SEQUENCE [LARGE SCALE GENOMIC DNA]</scope>
    <source>
        <strain evidence="6 7">F1001</strain>
    </source>
</reference>
<accession>A0A7Y7W945</accession>
<proteinExistence type="inferred from homology"/>
<organism evidence="6 7">
    <name type="scientific">Pseudomonas gingeri</name>
    <dbReference type="NCBI Taxonomy" id="117681"/>
    <lineage>
        <taxon>Bacteria</taxon>
        <taxon>Pseudomonadati</taxon>
        <taxon>Pseudomonadota</taxon>
        <taxon>Gammaproteobacteria</taxon>
        <taxon>Pseudomonadales</taxon>
        <taxon>Pseudomonadaceae</taxon>
        <taxon>Pseudomonas</taxon>
    </lineage>
</organism>
<dbReference type="PANTHER" id="PTHR33420:SF3">
    <property type="entry name" value="FIMBRIAL SUBUNIT ELFA"/>
    <property type="match status" value="1"/>
</dbReference>
<name>A0A7Y7W945_9PSED</name>
<sequence length="153" mass="16018">MISRGSEQFPIYVSGTINARIPTCDIAAGDLNRLIQLDPVRLSNFTGTWLGKKTFDISADCSNASNVTFRFTGTPASGNSALFASTGDARGVGLWLYSRIGGVESTLSHNGTRTVAVSGNRAVLPLGAAYHKTTGALTKGSLASTVTVNITYN</sequence>
<dbReference type="InterPro" id="IPR036937">
    <property type="entry name" value="Adhesion_dom_fimbrial_sf"/>
</dbReference>
<dbReference type="AlphaFoldDB" id="A0A7Y7W945"/>
<dbReference type="InterPro" id="IPR000259">
    <property type="entry name" value="Adhesion_dom_fimbrial"/>
</dbReference>
<keyword evidence="3" id="KW-0732">Signal</keyword>
<comment type="similarity">
    <text evidence="2">Belongs to the fimbrial protein family.</text>
</comment>
<dbReference type="EMBL" id="JACAPU010000001">
    <property type="protein sequence ID" value="NWB45040.1"/>
    <property type="molecule type" value="Genomic_DNA"/>
</dbReference>
<dbReference type="SUPFAM" id="SSF49401">
    <property type="entry name" value="Bacterial adhesins"/>
    <property type="match status" value="1"/>
</dbReference>
<evidence type="ECO:0000256" key="4">
    <source>
        <dbReference type="ARBA" id="ARBA00023263"/>
    </source>
</evidence>
<comment type="subcellular location">
    <subcellularLocation>
        <location evidence="1">Fimbrium</location>
    </subcellularLocation>
</comment>
<dbReference type="Gene3D" id="2.60.40.1090">
    <property type="entry name" value="Fimbrial-type adhesion domain"/>
    <property type="match status" value="1"/>
</dbReference>
<evidence type="ECO:0000313" key="7">
    <source>
        <dbReference type="Proteomes" id="UP000582981"/>
    </source>
</evidence>
<evidence type="ECO:0000313" key="6">
    <source>
        <dbReference type="EMBL" id="NWB45040.1"/>
    </source>
</evidence>
<evidence type="ECO:0000256" key="3">
    <source>
        <dbReference type="ARBA" id="ARBA00022729"/>
    </source>
</evidence>
<dbReference type="GO" id="GO:0009289">
    <property type="term" value="C:pilus"/>
    <property type="evidence" value="ECO:0007669"/>
    <property type="project" value="UniProtKB-SubCell"/>
</dbReference>
<comment type="caution">
    <text evidence="6">The sequence shown here is derived from an EMBL/GenBank/DDBJ whole genome shotgun (WGS) entry which is preliminary data.</text>
</comment>
<gene>
    <name evidence="6" type="ORF">HX829_00915</name>
</gene>